<dbReference type="GO" id="GO:0000076">
    <property type="term" value="P:DNA replication checkpoint signaling"/>
    <property type="evidence" value="ECO:0007669"/>
    <property type="project" value="TreeGrafter"/>
</dbReference>
<dbReference type="GeneID" id="8102165"/>
<dbReference type="SUPFAM" id="SSF55979">
    <property type="entry name" value="DNA clamp"/>
    <property type="match status" value="1"/>
</dbReference>
<dbReference type="GO" id="GO:0071479">
    <property type="term" value="P:cellular response to ionizing radiation"/>
    <property type="evidence" value="ECO:0007669"/>
    <property type="project" value="TreeGrafter"/>
</dbReference>
<dbReference type="Pfam" id="PF04139">
    <property type="entry name" value="Rad9"/>
    <property type="match status" value="1"/>
</dbReference>
<dbReference type="PANTHER" id="PTHR15237:SF0">
    <property type="entry name" value="CELL CYCLE CHECKPOINT CONTROL PROTEIN"/>
    <property type="match status" value="1"/>
</dbReference>
<dbReference type="InterPro" id="IPR046938">
    <property type="entry name" value="DNA_clamp_sf"/>
</dbReference>
<reference evidence="3" key="1">
    <citation type="journal article" date="2015" name="Genome Announc.">
        <title>Genome sequence of the AIDS-associated pathogen Penicillium marneffei (ATCC18224) and its near taxonomic relative Talaromyces stipitatus (ATCC10500).</title>
        <authorList>
            <person name="Nierman W.C."/>
            <person name="Fedorova-Abrams N.D."/>
            <person name="Andrianopoulos A."/>
        </authorList>
    </citation>
    <scope>NUCLEOTIDE SEQUENCE [LARGE SCALE GENOMIC DNA]</scope>
    <source>
        <strain evidence="3">ATCC 10500 / CBS 375.48 / QM 6759 / NRRL 1006</strain>
    </source>
</reference>
<feature type="compositionally biased region" description="Basic and acidic residues" evidence="1">
    <location>
        <begin position="409"/>
        <end position="419"/>
    </location>
</feature>
<gene>
    <name evidence="2" type="ORF">TSTA_037890</name>
</gene>
<feature type="compositionally biased region" description="Low complexity" evidence="1">
    <location>
        <begin position="329"/>
        <end position="353"/>
    </location>
</feature>
<name>B8M8R2_TALSN</name>
<dbReference type="InterPro" id="IPR007268">
    <property type="entry name" value="Rad9/Ddc1"/>
</dbReference>
<sequence length="456" mass="50306">MPTLSFSLKPPALLELHDALVCLSKFNESVSIEAEYDSLRLSTLNAAKTAYASFTLDSGKFFSEYTFSTRGVQQSSGQRYGDKFACQMYLKALLSIFKGRAGESRDKQTAVERCNVELHDSPDEAECRLHIQMICGQGVIKSYKLTYESVSVQHALFDQSRVQNQWKVQAKILREIIDHFSPSAEQLDIYPDTGKAIFTSFTNKISDGKEILKQPVHTSVAIDTKDFEEFIVKDGLHVAINVKDFKAAVIHADTMKTSITARYTRPCRPLQLAYTSEDGIESEFTLMTRGDVDEADNDDDASTAASQLSARLAATRVAVQSEPPNSHPAATASASLSAARTTIPPSSRPVIPSRKPELMSSAASRAALADIHDSLFVPADDDRQWDEQVDDEANDQDILGWDSNIEPGAYHEGRPRPLTDDYPTLSSDRQQNNGDVGTAIPPTQPMSQIRNLGLFD</sequence>
<dbReference type="HOGENOM" id="CLU_030657_1_0_1"/>
<dbReference type="PANTHER" id="PTHR15237">
    <property type="entry name" value="DNA REPAIR PROTEIN RAD9"/>
    <property type="match status" value="1"/>
</dbReference>
<dbReference type="AlphaFoldDB" id="B8M8R2"/>
<dbReference type="EMBL" id="EQ962654">
    <property type="protein sequence ID" value="EED20575.1"/>
    <property type="molecule type" value="Genomic_DNA"/>
</dbReference>
<evidence type="ECO:0000256" key="1">
    <source>
        <dbReference type="SAM" id="MobiDB-lite"/>
    </source>
</evidence>
<organism evidence="2 3">
    <name type="scientific">Talaromyces stipitatus (strain ATCC 10500 / CBS 375.48 / QM 6759 / NRRL 1006)</name>
    <name type="common">Penicillium stipitatum</name>
    <dbReference type="NCBI Taxonomy" id="441959"/>
    <lineage>
        <taxon>Eukaryota</taxon>
        <taxon>Fungi</taxon>
        <taxon>Dikarya</taxon>
        <taxon>Ascomycota</taxon>
        <taxon>Pezizomycotina</taxon>
        <taxon>Eurotiomycetes</taxon>
        <taxon>Eurotiomycetidae</taxon>
        <taxon>Eurotiales</taxon>
        <taxon>Trichocomaceae</taxon>
        <taxon>Talaromyces</taxon>
        <taxon>Talaromyces sect. Talaromyces</taxon>
    </lineage>
</organism>
<dbReference type="RefSeq" id="XP_002481009.1">
    <property type="nucleotide sequence ID" value="XM_002480964.1"/>
</dbReference>
<proteinExistence type="predicted"/>
<dbReference type="InParanoid" id="B8M8R2"/>
<accession>B8M8R2</accession>
<feature type="compositionally biased region" description="Polar residues" evidence="1">
    <location>
        <begin position="424"/>
        <end position="435"/>
    </location>
</feature>
<evidence type="ECO:0000313" key="3">
    <source>
        <dbReference type="Proteomes" id="UP000001745"/>
    </source>
</evidence>
<dbReference type="GO" id="GO:0030896">
    <property type="term" value="C:checkpoint clamp complex"/>
    <property type="evidence" value="ECO:0007669"/>
    <property type="project" value="InterPro"/>
</dbReference>
<dbReference type="GO" id="GO:0031573">
    <property type="term" value="P:mitotic intra-S DNA damage checkpoint signaling"/>
    <property type="evidence" value="ECO:0007669"/>
    <property type="project" value="TreeGrafter"/>
</dbReference>
<feature type="region of interest" description="Disordered" evidence="1">
    <location>
        <begin position="318"/>
        <end position="354"/>
    </location>
</feature>
<dbReference type="Gene3D" id="3.70.10.10">
    <property type="match status" value="1"/>
</dbReference>
<dbReference type="Proteomes" id="UP000001745">
    <property type="component" value="Unassembled WGS sequence"/>
</dbReference>
<dbReference type="OMA" id="NETQCRF"/>
<dbReference type="GO" id="GO:0006281">
    <property type="term" value="P:DNA repair"/>
    <property type="evidence" value="ECO:0007669"/>
    <property type="project" value="TreeGrafter"/>
</dbReference>
<dbReference type="STRING" id="441959.B8M8R2"/>
<feature type="region of interest" description="Disordered" evidence="1">
    <location>
        <begin position="406"/>
        <end position="456"/>
    </location>
</feature>
<dbReference type="eggNOG" id="KOG2810">
    <property type="taxonomic scope" value="Eukaryota"/>
</dbReference>
<evidence type="ECO:0000313" key="2">
    <source>
        <dbReference type="EMBL" id="EED20575.1"/>
    </source>
</evidence>
<protein>
    <submittedName>
        <fullName evidence="2">DNA repair protein rad9, putative</fullName>
    </submittedName>
</protein>
<dbReference type="OrthoDB" id="60092at2759"/>
<dbReference type="VEuPathDB" id="FungiDB:TSTA_037890"/>
<keyword evidence="3" id="KW-1185">Reference proteome</keyword>
<dbReference type="PhylomeDB" id="B8M8R2"/>